<evidence type="ECO:0000256" key="3">
    <source>
        <dbReference type="ARBA" id="ARBA00022630"/>
    </source>
</evidence>
<evidence type="ECO:0000256" key="2">
    <source>
        <dbReference type="ARBA" id="ARBA00009347"/>
    </source>
</evidence>
<evidence type="ECO:0000259" key="10">
    <source>
        <dbReference type="Pfam" id="PF02770"/>
    </source>
</evidence>
<evidence type="ECO:0000256" key="8">
    <source>
        <dbReference type="RuleBase" id="RU362125"/>
    </source>
</evidence>
<dbReference type="AGR" id="RGD:1564209"/>
<dbReference type="Bgee" id="ENSRNOG00000048164">
    <property type="expression patterns" value="Expressed in liver and 18 other cell types or tissues"/>
</dbReference>
<evidence type="ECO:0000256" key="6">
    <source>
        <dbReference type="ARBA" id="ARBA00022990"/>
    </source>
</evidence>
<evidence type="ECO:0000256" key="4">
    <source>
        <dbReference type="ARBA" id="ARBA00022827"/>
    </source>
</evidence>
<dbReference type="InterPro" id="IPR009075">
    <property type="entry name" value="AcylCo_DH/oxidase_C"/>
</dbReference>
<dbReference type="PANTHER" id="PTHR43831">
    <property type="entry name" value="ISOBUTYRYL-COA DEHYDROGENASE"/>
    <property type="match status" value="1"/>
</dbReference>
<protein>
    <submittedName>
        <fullName evidence="12">Acyl-CoA dehydrogenase family, member 8</fullName>
    </submittedName>
</protein>
<dbReference type="AlphaFoldDB" id="M0RDK9"/>
<keyword evidence="6" id="KW-0007">Acetylation</keyword>
<keyword evidence="15" id="KW-1267">Proteomics identification</keyword>
<gene>
    <name evidence="12 14" type="primary">Acad8</name>
</gene>
<dbReference type="Proteomes" id="UP000002494">
    <property type="component" value="Chromosome 8"/>
</dbReference>
<evidence type="ECO:0000259" key="11">
    <source>
        <dbReference type="Pfam" id="PF02771"/>
    </source>
</evidence>
<evidence type="ECO:0000256" key="7">
    <source>
        <dbReference type="ARBA" id="ARBA00023002"/>
    </source>
</evidence>
<feature type="domain" description="Acyl-CoA dehydrogenase/oxidase C-terminal" evidence="9">
    <location>
        <begin position="297"/>
        <end position="356"/>
    </location>
</feature>
<dbReference type="InParanoid" id="M0RDK9"/>
<reference evidence="12" key="2">
    <citation type="submission" date="2025-08" db="UniProtKB">
        <authorList>
            <consortium name="Ensembl"/>
        </authorList>
    </citation>
    <scope>IDENTIFICATION</scope>
    <source>
        <strain evidence="12">Brown Norway</strain>
    </source>
</reference>
<keyword evidence="4 8" id="KW-0274">FAD</keyword>
<dbReference type="InterPro" id="IPR006091">
    <property type="entry name" value="Acyl-CoA_Oxase/DH_mid-dom"/>
</dbReference>
<dbReference type="Pfam" id="PF00441">
    <property type="entry name" value="Acyl-CoA_dh_1"/>
    <property type="match status" value="1"/>
</dbReference>
<organism evidence="12 13">
    <name type="scientific">Rattus norvegicus</name>
    <name type="common">Rat</name>
    <dbReference type="NCBI Taxonomy" id="10116"/>
    <lineage>
        <taxon>Eukaryota</taxon>
        <taxon>Metazoa</taxon>
        <taxon>Chordata</taxon>
        <taxon>Craniata</taxon>
        <taxon>Vertebrata</taxon>
        <taxon>Euteleostomi</taxon>
        <taxon>Mammalia</taxon>
        <taxon>Eutheria</taxon>
        <taxon>Euarchontoglires</taxon>
        <taxon>Glires</taxon>
        <taxon>Rodentia</taxon>
        <taxon>Myomorpha</taxon>
        <taxon>Muroidea</taxon>
        <taxon>Muridae</taxon>
        <taxon>Murinae</taxon>
        <taxon>Rattus</taxon>
    </lineage>
</organism>
<dbReference type="VEuPathDB" id="HostDB:ENSRNOG00000048164"/>
<dbReference type="InterPro" id="IPR013786">
    <property type="entry name" value="AcylCoA_DH/ox_N"/>
</dbReference>
<dbReference type="GO" id="GO:0003995">
    <property type="term" value="F:acyl-CoA dehydrogenase activity"/>
    <property type="evidence" value="ECO:0007669"/>
    <property type="project" value="InterPro"/>
</dbReference>
<dbReference type="Pfam" id="PF02770">
    <property type="entry name" value="Acyl-CoA_dh_M"/>
    <property type="match status" value="1"/>
</dbReference>
<proteinExistence type="evidence at protein level"/>
<evidence type="ECO:0007829" key="15">
    <source>
        <dbReference type="PeptideAtlas" id="M0RDK9"/>
    </source>
</evidence>
<dbReference type="Gene3D" id="1.10.540.10">
    <property type="entry name" value="Acyl-CoA dehydrogenase/oxidase, N-terminal domain"/>
    <property type="match status" value="1"/>
</dbReference>
<dbReference type="Pfam" id="PF02771">
    <property type="entry name" value="Acyl-CoA_dh_N"/>
    <property type="match status" value="1"/>
</dbReference>
<dbReference type="Ensembl" id="ENSRNOT00000072152.4">
    <property type="protein sequence ID" value="ENSRNOP00000067711.3"/>
    <property type="gene ID" value="ENSRNOG00000048164.4"/>
</dbReference>
<accession>M0RDK9</accession>
<dbReference type="Gene3D" id="1.20.140.10">
    <property type="entry name" value="Butyryl-CoA Dehydrogenase, subunit A, domain 3"/>
    <property type="match status" value="1"/>
</dbReference>
<sequence length="397" mass="43613">VAMLRTGSRRLGCLRAALQSLAQTDHRSITFCIDPSLGLNEEQKGFQKVAFDFAAREMAPNMAEWDQKELFPVDVMRKAAQLGFGGIYVRTDVGGSGLSRLDTSVIFEALATGCTSTTAYISIHNMCAWMIDSFGNEEQRHKFCPPLCTMEKFASYCLTEPGAGSDAASLLTSAKRQGDHYILNGSKAFISGGGESDIYVVMCRTGGSGPKGISCIVVEKGTPGLSFGKKEKKVSISSAIMRSSYGEPDKVVADNLGLMEGFLGQVIRIGVHSIYIKSLQLGTIHAFYNKDFTSVRMQQQFYLQFQLADMATKLVASRLMIRTAAVALQEEREDAVALCSMAKLFVTEECFTVSDRSFAFLRQTGSSCLRDPERDDSSRDPYPPEALKESLWALRMR</sequence>
<evidence type="ECO:0000256" key="1">
    <source>
        <dbReference type="ARBA" id="ARBA00001974"/>
    </source>
</evidence>
<reference evidence="12" key="3">
    <citation type="submission" date="2025-09" db="UniProtKB">
        <authorList>
            <consortium name="Ensembl"/>
        </authorList>
    </citation>
    <scope>IDENTIFICATION</scope>
    <source>
        <strain evidence="12">Brown Norway</strain>
    </source>
</reference>
<evidence type="ECO:0000313" key="13">
    <source>
        <dbReference type="Proteomes" id="UP000002494"/>
    </source>
</evidence>
<name>M0RDK9_RAT</name>
<feature type="domain" description="Acyl-CoA oxidase/dehydrogenase middle" evidence="10">
    <location>
        <begin position="156"/>
        <end position="241"/>
    </location>
</feature>
<dbReference type="GO" id="GO:0046395">
    <property type="term" value="P:carboxylic acid catabolic process"/>
    <property type="evidence" value="ECO:0007669"/>
    <property type="project" value="UniProtKB-ARBA"/>
</dbReference>
<dbReference type="SUPFAM" id="SSF56645">
    <property type="entry name" value="Acyl-CoA dehydrogenase NM domain-like"/>
    <property type="match status" value="1"/>
</dbReference>
<keyword evidence="5" id="KW-0809">Transit peptide</keyword>
<keyword evidence="7 8" id="KW-0560">Oxidoreductase</keyword>
<dbReference type="RGD" id="1564209">
    <property type="gene designation" value="Acad8"/>
</dbReference>
<dbReference type="InterPro" id="IPR037069">
    <property type="entry name" value="AcylCoA_DH/ox_N_sf"/>
</dbReference>
<dbReference type="InterPro" id="IPR036250">
    <property type="entry name" value="AcylCo_DH-like_C"/>
</dbReference>
<reference evidence="12" key="1">
    <citation type="submission" date="2024-01" db="EMBL/GenBank/DDBJ databases">
        <title>GRCr8: a new rat reference genome assembly contstructed from accurate long reads and long range scaffolding.</title>
        <authorList>
            <person name="Doris P.A."/>
            <person name="Kalbfleisch T."/>
            <person name="Li K."/>
            <person name="Howe K."/>
            <person name="Wood J."/>
        </authorList>
    </citation>
    <scope>NUCLEOTIDE SEQUENCE [LARGE SCALE GENOMIC DNA]</scope>
    <source>
        <strain evidence="12">Brown Norway</strain>
    </source>
</reference>
<dbReference type="PeptideAtlas" id="M0RDK9"/>
<dbReference type="STRING" id="10116.ENSRNOP00000067711"/>
<feature type="domain" description="Acyl-CoA dehydrogenase/oxidase N-terminal" evidence="11">
    <location>
        <begin position="40"/>
        <end position="151"/>
    </location>
</feature>
<dbReference type="PANTHER" id="PTHR43831:SF1">
    <property type="entry name" value="ISOBUTYRYL-COA DEHYDROGENASE, MITOCHONDRIAL"/>
    <property type="match status" value="1"/>
</dbReference>
<dbReference type="GeneTree" id="ENSGT00940000157590"/>
<evidence type="ECO:0000259" key="9">
    <source>
        <dbReference type="Pfam" id="PF00441"/>
    </source>
</evidence>
<dbReference type="PROSITE" id="PS00072">
    <property type="entry name" value="ACYL_COA_DH_1"/>
    <property type="match status" value="1"/>
</dbReference>
<evidence type="ECO:0000256" key="5">
    <source>
        <dbReference type="ARBA" id="ARBA00022946"/>
    </source>
</evidence>
<dbReference type="InterPro" id="IPR009100">
    <property type="entry name" value="AcylCoA_DH/oxidase_NM_dom_sf"/>
</dbReference>
<dbReference type="InterPro" id="IPR046373">
    <property type="entry name" value="Acyl-CoA_Oxase/DH_mid-dom_sf"/>
</dbReference>
<comment type="similarity">
    <text evidence="2 8">Belongs to the acyl-CoA dehydrogenase family.</text>
</comment>
<dbReference type="GO" id="GO:0050660">
    <property type="term" value="F:flavin adenine dinucleotide binding"/>
    <property type="evidence" value="ECO:0007669"/>
    <property type="project" value="InterPro"/>
</dbReference>
<dbReference type="SUPFAM" id="SSF47203">
    <property type="entry name" value="Acyl-CoA dehydrogenase C-terminal domain-like"/>
    <property type="match status" value="1"/>
</dbReference>
<dbReference type="FunFam" id="1.10.540.10:FF:000020">
    <property type="entry name" value="Acyl-CoA dehydrogenase family member 8"/>
    <property type="match status" value="1"/>
</dbReference>
<comment type="cofactor">
    <cofactor evidence="1 8">
        <name>FAD</name>
        <dbReference type="ChEBI" id="CHEBI:57692"/>
    </cofactor>
</comment>
<dbReference type="Gene3D" id="2.40.110.10">
    <property type="entry name" value="Butyryl-CoA Dehydrogenase, subunit A, domain 2"/>
    <property type="match status" value="1"/>
</dbReference>
<evidence type="ECO:0000313" key="12">
    <source>
        <dbReference type="Ensembl" id="ENSRNOP00000067711.3"/>
    </source>
</evidence>
<dbReference type="HOGENOM" id="CLU_018204_0_2_1"/>
<dbReference type="InterPro" id="IPR006089">
    <property type="entry name" value="Acyl-CoA_DH_CS"/>
</dbReference>
<keyword evidence="13" id="KW-1185">Reference proteome</keyword>
<dbReference type="InterPro" id="IPR052547">
    <property type="entry name" value="Mito_Isobutyryl-CoADH"/>
</dbReference>
<evidence type="ECO:0000313" key="14">
    <source>
        <dbReference type="RGD" id="1564209"/>
    </source>
</evidence>
<keyword evidence="3 8" id="KW-0285">Flavoprotein</keyword>